<dbReference type="AlphaFoldDB" id="A0A382D3Q2"/>
<name>A0A382D3Q2_9ZZZZ</name>
<evidence type="ECO:0000313" key="1">
    <source>
        <dbReference type="EMBL" id="SVB32227.1"/>
    </source>
</evidence>
<dbReference type="InterPro" id="IPR014710">
    <property type="entry name" value="RmlC-like_jellyroll"/>
</dbReference>
<dbReference type="SUPFAM" id="SSF51182">
    <property type="entry name" value="RmlC-like cupins"/>
    <property type="match status" value="1"/>
</dbReference>
<dbReference type="Gene3D" id="2.60.120.10">
    <property type="entry name" value="Jelly Rolls"/>
    <property type="match status" value="1"/>
</dbReference>
<dbReference type="PANTHER" id="PTHR36169:SF1">
    <property type="entry name" value="ACETATE KINASE EUTQ"/>
    <property type="match status" value="1"/>
</dbReference>
<dbReference type="CDD" id="cd02228">
    <property type="entry name" value="cupin_EutQ"/>
    <property type="match status" value="1"/>
</dbReference>
<dbReference type="InterPro" id="IPR011051">
    <property type="entry name" value="RmlC_Cupin_sf"/>
</dbReference>
<reference evidence="1" key="1">
    <citation type="submission" date="2018-05" db="EMBL/GenBank/DDBJ databases">
        <authorList>
            <person name="Lanie J.A."/>
            <person name="Ng W.-L."/>
            <person name="Kazmierczak K.M."/>
            <person name="Andrzejewski T.M."/>
            <person name="Davidsen T.M."/>
            <person name="Wayne K.J."/>
            <person name="Tettelin H."/>
            <person name="Glass J.I."/>
            <person name="Rusch D."/>
            <person name="Podicherti R."/>
            <person name="Tsui H.-C.T."/>
            <person name="Winkler M.E."/>
        </authorList>
    </citation>
    <scope>NUCLEOTIDE SEQUENCE</scope>
</reference>
<dbReference type="InterPro" id="IPR010424">
    <property type="entry name" value="EutQ"/>
</dbReference>
<gene>
    <name evidence="1" type="ORF">METZ01_LOCUS185081</name>
</gene>
<dbReference type="EMBL" id="UINC01037156">
    <property type="protein sequence ID" value="SVB32227.1"/>
    <property type="molecule type" value="Genomic_DNA"/>
</dbReference>
<organism evidence="1">
    <name type="scientific">marine metagenome</name>
    <dbReference type="NCBI Taxonomy" id="408172"/>
    <lineage>
        <taxon>unclassified sequences</taxon>
        <taxon>metagenomes</taxon>
        <taxon>ecological metagenomes</taxon>
    </lineage>
</organism>
<dbReference type="Pfam" id="PF06249">
    <property type="entry name" value="EutQ"/>
    <property type="match status" value="1"/>
</dbReference>
<evidence type="ECO:0008006" key="2">
    <source>
        <dbReference type="Google" id="ProtNLM"/>
    </source>
</evidence>
<proteinExistence type="predicted"/>
<accession>A0A382D3Q2</accession>
<dbReference type="PANTHER" id="PTHR36169">
    <property type="entry name" value="ETHANOLAMINE UTILIZATION PROTEIN EUTQ"/>
    <property type="match status" value="1"/>
</dbReference>
<sequence>MPMKYYEQIKNQEIPPMDTGNVPAFLVDIVISEDTEKPITSGLFRLEKGESLTYTYTYHEMKLIVDGTLIIEDETGQKKTGKVGDLFYFNKGTTVTFTTPDYGIGFFVGQRGEGEA</sequence>
<protein>
    <recommendedName>
        <fullName evidence="2">(S)-ureidoglycine aminohydrolase cupin domain-containing protein</fullName>
    </recommendedName>
</protein>